<dbReference type="Pfam" id="PF01612">
    <property type="entry name" value="DNA_pol_A_exo1"/>
    <property type="match status" value="1"/>
</dbReference>
<dbReference type="GO" id="GO:0004527">
    <property type="term" value="F:exonuclease activity"/>
    <property type="evidence" value="ECO:0007669"/>
    <property type="project" value="UniProtKB-KW"/>
</dbReference>
<evidence type="ECO:0000259" key="1">
    <source>
        <dbReference type="SMART" id="SM00474"/>
    </source>
</evidence>
<keyword evidence="2" id="KW-0378">Hydrolase</keyword>
<evidence type="ECO:0000313" key="3">
    <source>
        <dbReference type="Proteomes" id="UP001149719"/>
    </source>
</evidence>
<name>A0ABT4JT89_9GAMM</name>
<proteinExistence type="predicted"/>
<organism evidence="2 3">
    <name type="scientific">Marinomonas phaeophyticola</name>
    <dbReference type="NCBI Taxonomy" id="3004091"/>
    <lineage>
        <taxon>Bacteria</taxon>
        <taxon>Pseudomonadati</taxon>
        <taxon>Pseudomonadota</taxon>
        <taxon>Gammaproteobacteria</taxon>
        <taxon>Oceanospirillales</taxon>
        <taxon>Oceanospirillaceae</taxon>
        <taxon>Marinomonas</taxon>
    </lineage>
</organism>
<keyword evidence="3" id="KW-1185">Reference proteome</keyword>
<dbReference type="SUPFAM" id="SSF53098">
    <property type="entry name" value="Ribonuclease H-like"/>
    <property type="match status" value="1"/>
</dbReference>
<dbReference type="InterPro" id="IPR052408">
    <property type="entry name" value="Exonuclease_MUT-7-like"/>
</dbReference>
<keyword evidence="2" id="KW-0269">Exonuclease</keyword>
<dbReference type="PANTHER" id="PTHR47765">
    <property type="entry name" value="3'-5' EXONUCLEASE DOMAIN-CONTAINING PROTEIN"/>
    <property type="match status" value="1"/>
</dbReference>
<dbReference type="CDD" id="cd06141">
    <property type="entry name" value="WRN_exo"/>
    <property type="match status" value="1"/>
</dbReference>
<dbReference type="InterPro" id="IPR012337">
    <property type="entry name" value="RNaseH-like_sf"/>
</dbReference>
<dbReference type="InterPro" id="IPR002562">
    <property type="entry name" value="3'-5'_exonuclease_dom"/>
</dbReference>
<dbReference type="EMBL" id="JAPUBN010000013">
    <property type="protein sequence ID" value="MCZ2721582.1"/>
    <property type="molecule type" value="Genomic_DNA"/>
</dbReference>
<dbReference type="Gene3D" id="3.30.420.10">
    <property type="entry name" value="Ribonuclease H-like superfamily/Ribonuclease H"/>
    <property type="match status" value="1"/>
</dbReference>
<comment type="caution">
    <text evidence="2">The sequence shown here is derived from an EMBL/GenBank/DDBJ whole genome shotgun (WGS) entry which is preliminary data.</text>
</comment>
<dbReference type="PANTHER" id="PTHR47765:SF2">
    <property type="entry name" value="EXONUCLEASE MUT-7 HOMOLOG"/>
    <property type="match status" value="1"/>
</dbReference>
<reference evidence="2" key="1">
    <citation type="submission" date="2022-12" db="EMBL/GenBank/DDBJ databases">
        <title>Marinomonas 15G1-11 sp. nov, isolated from marine algae.</title>
        <authorList>
            <person name="Butt M."/>
            <person name="Choi D.G."/>
            <person name="Kim J.M."/>
            <person name="Lee J.K."/>
            <person name="Baek J.H."/>
            <person name="Jeon C.O."/>
        </authorList>
    </citation>
    <scope>NUCLEOTIDE SEQUENCE</scope>
    <source>
        <strain evidence="2">15G1-11</strain>
    </source>
</reference>
<sequence length="200" mass="22105">MERPTKEEIRTLPLYVGLDLGKIHIVETDLDAKKALEELKGETHLGFDTESKPIFLKGEVSPGPMLIQLATEFKAYLFPTRFPFAVSAAAAVLNNPAIQKVGFGLKDDNRELRGKLNIDIVNTKDLSIVLKHLAGEKNSIGARAAVAMMLKARLGKGAQKSNWGAYPLKDNQILYAANDAHAAISIERILHKMNKFYHLT</sequence>
<feature type="domain" description="3'-5' exonuclease" evidence="1">
    <location>
        <begin position="23"/>
        <end position="195"/>
    </location>
</feature>
<dbReference type="Proteomes" id="UP001149719">
    <property type="component" value="Unassembled WGS sequence"/>
</dbReference>
<keyword evidence="2" id="KW-0540">Nuclease</keyword>
<dbReference type="InterPro" id="IPR036397">
    <property type="entry name" value="RNaseH_sf"/>
</dbReference>
<evidence type="ECO:0000313" key="2">
    <source>
        <dbReference type="EMBL" id="MCZ2721582.1"/>
    </source>
</evidence>
<dbReference type="RefSeq" id="WP_269124469.1">
    <property type="nucleotide sequence ID" value="NZ_JAPUBN010000013.1"/>
</dbReference>
<protein>
    <submittedName>
        <fullName evidence="2">3'-5' exonuclease domain-containing protein 2</fullName>
    </submittedName>
</protein>
<dbReference type="SMART" id="SM00474">
    <property type="entry name" value="35EXOc"/>
    <property type="match status" value="1"/>
</dbReference>
<accession>A0ABT4JT89</accession>
<gene>
    <name evidence="2" type="ORF">O1D97_07925</name>
</gene>